<accession>X1TMR1</accession>
<name>X1TMR1_9ZZZZ</name>
<comment type="caution">
    <text evidence="1">The sequence shown here is derived from an EMBL/GenBank/DDBJ whole genome shotgun (WGS) entry which is preliminary data.</text>
</comment>
<dbReference type="EMBL" id="BARW01010858">
    <property type="protein sequence ID" value="GAI81334.1"/>
    <property type="molecule type" value="Genomic_DNA"/>
</dbReference>
<evidence type="ECO:0000313" key="1">
    <source>
        <dbReference type="EMBL" id="GAI81334.1"/>
    </source>
</evidence>
<reference evidence="1" key="1">
    <citation type="journal article" date="2014" name="Front. Microbiol.">
        <title>High frequency of phylogenetically diverse reductive dehalogenase-homologous genes in deep subseafloor sedimentary metagenomes.</title>
        <authorList>
            <person name="Kawai M."/>
            <person name="Futagami T."/>
            <person name="Toyoda A."/>
            <person name="Takaki Y."/>
            <person name="Nishi S."/>
            <person name="Hori S."/>
            <person name="Arai W."/>
            <person name="Tsubouchi T."/>
            <person name="Morono Y."/>
            <person name="Uchiyama I."/>
            <person name="Ito T."/>
            <person name="Fujiyama A."/>
            <person name="Inagaki F."/>
            <person name="Takami H."/>
        </authorList>
    </citation>
    <scope>NUCLEOTIDE SEQUENCE</scope>
    <source>
        <strain evidence="1">Expedition CK06-06</strain>
    </source>
</reference>
<gene>
    <name evidence="1" type="ORF">S12H4_21183</name>
</gene>
<proteinExistence type="predicted"/>
<organism evidence="1">
    <name type="scientific">marine sediment metagenome</name>
    <dbReference type="NCBI Taxonomy" id="412755"/>
    <lineage>
        <taxon>unclassified sequences</taxon>
        <taxon>metagenomes</taxon>
        <taxon>ecological metagenomes</taxon>
    </lineage>
</organism>
<dbReference type="AlphaFoldDB" id="X1TMR1"/>
<protein>
    <submittedName>
        <fullName evidence="1">Uncharacterized protein</fullName>
    </submittedName>
</protein>
<sequence>MRREARKLFNRLKQFNEFAEDYHRLVGELENDGGHYYPLMWLYPTGKYYPTIQWRWNPYRNVAMLEAKAIVSRN</sequence>